<proteinExistence type="predicted"/>
<dbReference type="AlphaFoldDB" id="A0A316ZGM8"/>
<feature type="region of interest" description="Disordered" evidence="1">
    <location>
        <begin position="52"/>
        <end position="71"/>
    </location>
</feature>
<name>A0A316ZGM8_9BASI</name>
<evidence type="ECO:0000313" key="2">
    <source>
        <dbReference type="EMBL" id="PWO00175.1"/>
    </source>
</evidence>
<dbReference type="EMBL" id="KZ819286">
    <property type="protein sequence ID" value="PWO00175.1"/>
    <property type="molecule type" value="Genomic_DNA"/>
</dbReference>
<dbReference type="GeneID" id="37267022"/>
<keyword evidence="3" id="KW-1185">Reference proteome</keyword>
<protein>
    <submittedName>
        <fullName evidence="2">Uncharacterized protein</fullName>
    </submittedName>
</protein>
<feature type="compositionally biased region" description="Basic and acidic residues" evidence="1">
    <location>
        <begin position="300"/>
        <end position="312"/>
    </location>
</feature>
<reference evidence="2 3" key="1">
    <citation type="journal article" date="2018" name="Mol. Biol. Evol.">
        <title>Broad Genomic Sampling Reveals a Smut Pathogenic Ancestry of the Fungal Clade Ustilaginomycotina.</title>
        <authorList>
            <person name="Kijpornyongpan T."/>
            <person name="Mondo S.J."/>
            <person name="Barry K."/>
            <person name="Sandor L."/>
            <person name="Lee J."/>
            <person name="Lipzen A."/>
            <person name="Pangilinan J."/>
            <person name="LaButti K."/>
            <person name="Hainaut M."/>
            <person name="Henrissat B."/>
            <person name="Grigoriev I.V."/>
            <person name="Spatafora J.W."/>
            <person name="Aime M.C."/>
        </authorList>
    </citation>
    <scope>NUCLEOTIDE SEQUENCE [LARGE SCALE GENOMIC DNA]</scope>
    <source>
        <strain evidence="2 3">MCA 4186</strain>
    </source>
</reference>
<evidence type="ECO:0000313" key="3">
    <source>
        <dbReference type="Proteomes" id="UP000245946"/>
    </source>
</evidence>
<organism evidence="2 3">
    <name type="scientific">Tilletiopsis washingtonensis</name>
    <dbReference type="NCBI Taxonomy" id="58919"/>
    <lineage>
        <taxon>Eukaryota</taxon>
        <taxon>Fungi</taxon>
        <taxon>Dikarya</taxon>
        <taxon>Basidiomycota</taxon>
        <taxon>Ustilaginomycotina</taxon>
        <taxon>Exobasidiomycetes</taxon>
        <taxon>Entylomatales</taxon>
        <taxon>Entylomatales incertae sedis</taxon>
        <taxon>Tilletiopsis</taxon>
    </lineage>
</organism>
<feature type="compositionally biased region" description="Gly residues" evidence="1">
    <location>
        <begin position="61"/>
        <end position="71"/>
    </location>
</feature>
<evidence type="ECO:0000256" key="1">
    <source>
        <dbReference type="SAM" id="MobiDB-lite"/>
    </source>
</evidence>
<feature type="region of interest" description="Disordered" evidence="1">
    <location>
        <begin position="281"/>
        <end position="312"/>
    </location>
</feature>
<accession>A0A316ZGM8</accession>
<dbReference type="RefSeq" id="XP_025600453.1">
    <property type="nucleotide sequence ID" value="XM_025739476.1"/>
</dbReference>
<gene>
    <name evidence="2" type="ORF">FA09DRAFT_208868</name>
</gene>
<sequence>MSLLCSRCCCSSIGRKPRGVSGSAGSCGAVRGVPGVPGVVGCAVPVRGVDGSGGSADSDGSGSGMGASGSGDGGAARRFFCWRRDGVSQGRHRLSAARIPAAAPLAATSLLLQAATRGRRAPGQACNARGALLLELDALHRPARRGGGLGRRTRHRHAGQRLLRLLVDLRIFAAHFHRRRGVARLVLFAHRRGHRRGHPCVGGGGRRRRLDGQAAGRARLLKLRVARRKAADVALDARLGRGGVRVRAAVARVPLGVQVGALDHRALAGRARLERRERVGHLRRRQHGGRHLRRNAVPRAQREHGGADELRRGEDDVERVLRPLSARRLRVASLARTGTVIWRCSTVCSSR</sequence>
<feature type="compositionally biased region" description="Basic residues" evidence="1">
    <location>
        <begin position="281"/>
        <end position="296"/>
    </location>
</feature>
<dbReference type="Proteomes" id="UP000245946">
    <property type="component" value="Unassembled WGS sequence"/>
</dbReference>